<keyword evidence="3" id="KW-1185">Reference proteome</keyword>
<reference evidence="2" key="1">
    <citation type="journal article" date="2021" name="Open Biol.">
        <title>Shared evolutionary footprints suggest mitochondrial oxidative damage underlies multiple complex I losses in fungi.</title>
        <authorList>
            <person name="Schikora-Tamarit M.A."/>
            <person name="Marcet-Houben M."/>
            <person name="Nosek J."/>
            <person name="Gabaldon T."/>
        </authorList>
    </citation>
    <scope>NUCLEOTIDE SEQUENCE</scope>
    <source>
        <strain evidence="2">CBS2887</strain>
    </source>
</reference>
<feature type="region of interest" description="Disordered" evidence="1">
    <location>
        <begin position="1"/>
        <end position="204"/>
    </location>
</feature>
<feature type="compositionally biased region" description="Polar residues" evidence="1">
    <location>
        <begin position="173"/>
        <end position="182"/>
    </location>
</feature>
<evidence type="ECO:0000313" key="2">
    <source>
        <dbReference type="EMBL" id="KAH3682452.1"/>
    </source>
</evidence>
<feature type="compositionally biased region" description="Low complexity" evidence="1">
    <location>
        <begin position="1"/>
        <end position="16"/>
    </location>
</feature>
<name>A0A9P8Q3H7_WICPI</name>
<evidence type="ECO:0000256" key="1">
    <source>
        <dbReference type="SAM" id="MobiDB-lite"/>
    </source>
</evidence>
<comment type="caution">
    <text evidence="2">The sequence shown here is derived from an EMBL/GenBank/DDBJ whole genome shotgun (WGS) entry which is preliminary data.</text>
</comment>
<proteinExistence type="predicted"/>
<protein>
    <submittedName>
        <fullName evidence="2">Uncharacterized protein</fullName>
    </submittedName>
</protein>
<feature type="compositionally biased region" description="Basic and acidic residues" evidence="1">
    <location>
        <begin position="95"/>
        <end position="114"/>
    </location>
</feature>
<organism evidence="2 3">
    <name type="scientific">Wickerhamomyces pijperi</name>
    <name type="common">Yeast</name>
    <name type="synonym">Pichia pijperi</name>
    <dbReference type="NCBI Taxonomy" id="599730"/>
    <lineage>
        <taxon>Eukaryota</taxon>
        <taxon>Fungi</taxon>
        <taxon>Dikarya</taxon>
        <taxon>Ascomycota</taxon>
        <taxon>Saccharomycotina</taxon>
        <taxon>Saccharomycetes</taxon>
        <taxon>Phaffomycetales</taxon>
        <taxon>Wickerhamomycetaceae</taxon>
        <taxon>Wickerhamomyces</taxon>
    </lineage>
</organism>
<accession>A0A9P8Q3H7</accession>
<dbReference type="EMBL" id="JAEUBG010003687">
    <property type="protein sequence ID" value="KAH3682452.1"/>
    <property type="molecule type" value="Genomic_DNA"/>
</dbReference>
<dbReference type="Proteomes" id="UP000774326">
    <property type="component" value="Unassembled WGS sequence"/>
</dbReference>
<reference evidence="2" key="2">
    <citation type="submission" date="2021-01" db="EMBL/GenBank/DDBJ databases">
        <authorList>
            <person name="Schikora-Tamarit M.A."/>
        </authorList>
    </citation>
    <scope>NUCLEOTIDE SEQUENCE</scope>
    <source>
        <strain evidence="2">CBS2887</strain>
    </source>
</reference>
<feature type="compositionally biased region" description="Low complexity" evidence="1">
    <location>
        <begin position="117"/>
        <end position="141"/>
    </location>
</feature>
<evidence type="ECO:0000313" key="3">
    <source>
        <dbReference type="Proteomes" id="UP000774326"/>
    </source>
</evidence>
<feature type="compositionally biased region" description="Low complexity" evidence="1">
    <location>
        <begin position="25"/>
        <end position="49"/>
    </location>
</feature>
<dbReference type="AlphaFoldDB" id="A0A9P8Q3H7"/>
<sequence>MTSTTLKQQKPSQKKSVSGSRKQLNTNSANATSTSKSQSTATTPKASTPSPDPFQPSTKPVFGGWASIAAGDTQPTAEKTKKTNTPESSQTAKADITESKSREKSTEKKPEPKKSSRSSSPETISDSTTTEATSTETSVESQPQLPSFNRDEILKYLQTRSSELNKSAIPYKSSGSDWTTTASKHSNNKKGRGNSSNHNERERDVVAWELSKLVQRS</sequence>
<gene>
    <name evidence="2" type="ORF">WICPIJ_006594</name>
</gene>
<feature type="compositionally biased region" description="Polar residues" evidence="1">
    <location>
        <begin position="73"/>
        <end position="92"/>
    </location>
</feature>